<keyword evidence="3" id="KW-1185">Reference proteome</keyword>
<organism evidence="2 3">
    <name type="scientific">Ancylostoma caninum</name>
    <name type="common">Dog hookworm</name>
    <dbReference type="NCBI Taxonomy" id="29170"/>
    <lineage>
        <taxon>Eukaryota</taxon>
        <taxon>Metazoa</taxon>
        <taxon>Ecdysozoa</taxon>
        <taxon>Nematoda</taxon>
        <taxon>Chromadorea</taxon>
        <taxon>Rhabditida</taxon>
        <taxon>Rhabditina</taxon>
        <taxon>Rhabditomorpha</taxon>
        <taxon>Strongyloidea</taxon>
        <taxon>Ancylostomatidae</taxon>
        <taxon>Ancylostomatinae</taxon>
        <taxon>Ancylostoma</taxon>
    </lineage>
</organism>
<name>A0A368FPF8_ANCCA</name>
<evidence type="ECO:0000313" key="3">
    <source>
        <dbReference type="Proteomes" id="UP000252519"/>
    </source>
</evidence>
<evidence type="ECO:0008006" key="4">
    <source>
        <dbReference type="Google" id="ProtNLM"/>
    </source>
</evidence>
<sequence length="131" mass="13392">MISQLVIFTTVLAISAAQLCPPGCMQQSFGGGCGGCGGIRAYRVVIPPPMMGPSFNPCGGSPCGPQMMPMPQNPCNNGGCGGMGQQMAMGIPDPIITESGRVVPVPFLPPPALPPQQVGRNPMVNNVVQGK</sequence>
<feature type="signal peptide" evidence="1">
    <location>
        <begin position="1"/>
        <end position="17"/>
    </location>
</feature>
<dbReference type="AlphaFoldDB" id="A0A368FPF8"/>
<reference evidence="2 3" key="1">
    <citation type="submission" date="2014-10" db="EMBL/GenBank/DDBJ databases">
        <title>Draft genome of the hookworm Ancylostoma caninum.</title>
        <authorList>
            <person name="Mitreva M."/>
        </authorList>
    </citation>
    <scope>NUCLEOTIDE SEQUENCE [LARGE SCALE GENOMIC DNA]</scope>
    <source>
        <strain evidence="2 3">Baltimore</strain>
    </source>
</reference>
<feature type="chain" id="PRO_5016704128" description="CC domain-containing protein" evidence="1">
    <location>
        <begin position="18"/>
        <end position="131"/>
    </location>
</feature>
<accession>A0A368FPF8</accession>
<comment type="caution">
    <text evidence="2">The sequence shown here is derived from an EMBL/GenBank/DDBJ whole genome shotgun (WGS) entry which is preliminary data.</text>
</comment>
<protein>
    <recommendedName>
        <fullName evidence="4">CC domain-containing protein</fullName>
    </recommendedName>
</protein>
<keyword evidence="1" id="KW-0732">Signal</keyword>
<dbReference type="EMBL" id="JOJR01001160">
    <property type="protein sequence ID" value="RCN32077.1"/>
    <property type="molecule type" value="Genomic_DNA"/>
</dbReference>
<proteinExistence type="predicted"/>
<evidence type="ECO:0000313" key="2">
    <source>
        <dbReference type="EMBL" id="RCN32077.1"/>
    </source>
</evidence>
<evidence type="ECO:0000256" key="1">
    <source>
        <dbReference type="SAM" id="SignalP"/>
    </source>
</evidence>
<dbReference type="Proteomes" id="UP000252519">
    <property type="component" value="Unassembled WGS sequence"/>
</dbReference>
<gene>
    <name evidence="2" type="ORF">ANCCAN_22120</name>
</gene>